<dbReference type="InterPro" id="IPR027065">
    <property type="entry name" value="Lon_Prtase"/>
</dbReference>
<dbReference type="GO" id="GO:0004252">
    <property type="term" value="F:serine-type endopeptidase activity"/>
    <property type="evidence" value="ECO:0007669"/>
    <property type="project" value="UniProtKB-EC"/>
</dbReference>
<dbReference type="SUPFAM" id="SSF54211">
    <property type="entry name" value="Ribosomal protein S5 domain 2-like"/>
    <property type="match status" value="1"/>
</dbReference>
<organism evidence="2">
    <name type="scientific">bioreactor metagenome</name>
    <dbReference type="NCBI Taxonomy" id="1076179"/>
    <lineage>
        <taxon>unclassified sequences</taxon>
        <taxon>metagenomes</taxon>
        <taxon>ecological metagenomes</taxon>
    </lineage>
</organism>
<dbReference type="Pfam" id="PF05362">
    <property type="entry name" value="Lon_C"/>
    <property type="match status" value="1"/>
</dbReference>
<dbReference type="InterPro" id="IPR020568">
    <property type="entry name" value="Ribosomal_Su5_D2-typ_SF"/>
</dbReference>
<comment type="caution">
    <text evidence="2">The sequence shown here is derived from an EMBL/GenBank/DDBJ whole genome shotgun (WGS) entry which is preliminary data.</text>
</comment>
<dbReference type="InterPro" id="IPR014721">
    <property type="entry name" value="Ribsml_uS5_D2-typ_fold_subgr"/>
</dbReference>
<reference evidence="2" key="1">
    <citation type="submission" date="2019-08" db="EMBL/GenBank/DDBJ databases">
        <authorList>
            <person name="Kucharzyk K."/>
            <person name="Murdoch R.W."/>
            <person name="Higgins S."/>
            <person name="Loffler F."/>
        </authorList>
    </citation>
    <scope>NUCLEOTIDE SEQUENCE</scope>
</reference>
<dbReference type="GO" id="GO:0005524">
    <property type="term" value="F:ATP binding"/>
    <property type="evidence" value="ECO:0007669"/>
    <property type="project" value="InterPro"/>
</dbReference>
<name>A0A645HZP0_9ZZZZ</name>
<dbReference type="EC" id="3.4.21.53" evidence="2"/>
<proteinExistence type="predicted"/>
<sequence length="193" mass="20768">MLTLSGYLGNKYAQKIPLSLTASLTFEQLYEGVDGDSASSTELYAILSSLSEVPLRQDIAVTGSVNQKGEIQPIGGVTEKIEGFYEVCKIKGMTGKQGVMIPEQNVKDLALNGEIVEAVRDGKFHIYQISNVDEGIELLTGVSAGILDSNGAYPAKSVHGLVMAKLKTYHDAYSAEEKAAERQASSKEVSEEF</sequence>
<dbReference type="GO" id="GO:0004176">
    <property type="term" value="F:ATP-dependent peptidase activity"/>
    <property type="evidence" value="ECO:0007669"/>
    <property type="project" value="InterPro"/>
</dbReference>
<evidence type="ECO:0000313" key="2">
    <source>
        <dbReference type="EMBL" id="MPN44487.1"/>
    </source>
</evidence>
<protein>
    <submittedName>
        <fullName evidence="2">Lon protease</fullName>
        <ecNumber evidence="2">3.4.21.53</ecNumber>
    </submittedName>
</protein>
<evidence type="ECO:0000259" key="1">
    <source>
        <dbReference type="PROSITE" id="PS51786"/>
    </source>
</evidence>
<feature type="domain" description="Lon proteolytic" evidence="1">
    <location>
        <begin position="1"/>
        <end position="142"/>
    </location>
</feature>
<dbReference type="GO" id="GO:0006508">
    <property type="term" value="P:proteolysis"/>
    <property type="evidence" value="ECO:0007669"/>
    <property type="project" value="UniProtKB-KW"/>
</dbReference>
<dbReference type="GO" id="GO:0030163">
    <property type="term" value="P:protein catabolic process"/>
    <property type="evidence" value="ECO:0007669"/>
    <property type="project" value="InterPro"/>
</dbReference>
<dbReference type="PRINTS" id="PR00830">
    <property type="entry name" value="ENDOLAPTASE"/>
</dbReference>
<keyword evidence="2" id="KW-0378">Hydrolase</keyword>
<gene>
    <name evidence="2" type="primary">lon_38</name>
    <name evidence="2" type="ORF">SDC9_192052</name>
</gene>
<dbReference type="EMBL" id="VSSQ01103631">
    <property type="protein sequence ID" value="MPN44487.1"/>
    <property type="molecule type" value="Genomic_DNA"/>
</dbReference>
<dbReference type="PROSITE" id="PS51786">
    <property type="entry name" value="LON_PROTEOLYTIC"/>
    <property type="match status" value="1"/>
</dbReference>
<dbReference type="Gene3D" id="3.30.230.10">
    <property type="match status" value="1"/>
</dbReference>
<accession>A0A645HZP0</accession>
<dbReference type="AlphaFoldDB" id="A0A645HZP0"/>
<dbReference type="InterPro" id="IPR008269">
    <property type="entry name" value="Lon_proteolytic"/>
</dbReference>
<keyword evidence="2" id="KW-0645">Protease</keyword>
<dbReference type="PANTHER" id="PTHR10046">
    <property type="entry name" value="ATP DEPENDENT LON PROTEASE FAMILY MEMBER"/>
    <property type="match status" value="1"/>
</dbReference>